<dbReference type="Proteomes" id="UP001236270">
    <property type="component" value="Unassembled WGS sequence"/>
</dbReference>
<protein>
    <recommendedName>
        <fullName evidence="8">Fructose-6-phosphate aldolase</fullName>
        <ecNumber evidence="8">4.1.2.-</ecNumber>
    </recommendedName>
</protein>
<reference evidence="10 12" key="1">
    <citation type="submission" date="2015-05" db="EMBL/GenBank/DDBJ databases">
        <title>Genome sequences of Pluralibacter gergoviae.</title>
        <authorList>
            <person name="Greninger A.L."/>
            <person name="Miller S."/>
        </authorList>
    </citation>
    <scope>NUCLEOTIDE SEQUENCE [LARGE SCALE GENOMIC DNA]</scope>
    <source>
        <strain evidence="10 12">JS81F13</strain>
    </source>
</reference>
<evidence type="ECO:0000256" key="6">
    <source>
        <dbReference type="ARBA" id="ARBA00023277"/>
    </source>
</evidence>
<proteinExistence type="inferred from homology"/>
<feature type="active site" description="Schiff-base intermediate with substrate" evidence="8">
    <location>
        <position position="85"/>
    </location>
</feature>
<dbReference type="EMBL" id="ABLOKC030000021">
    <property type="protein sequence ID" value="EML1472811.1"/>
    <property type="molecule type" value="Genomic_DNA"/>
</dbReference>
<keyword evidence="3 8" id="KW-0963">Cytoplasm</keyword>
<evidence type="ECO:0000313" key="10">
    <source>
        <dbReference type="EMBL" id="KMK11454.1"/>
    </source>
</evidence>
<dbReference type="PATRIC" id="fig|61647.14.peg.2563"/>
<dbReference type="PROSITE" id="PS00958">
    <property type="entry name" value="TRANSALDOLASE_2"/>
    <property type="match status" value="1"/>
</dbReference>
<dbReference type="InterPro" id="IPR001585">
    <property type="entry name" value="TAL/FSA"/>
</dbReference>
<dbReference type="InterPro" id="IPR023001">
    <property type="entry name" value="F6P_aldolase"/>
</dbReference>
<dbReference type="EMBL" id="JAVDNV010000022">
    <property type="protein sequence ID" value="MDQ2311933.1"/>
    <property type="molecule type" value="Genomic_DNA"/>
</dbReference>
<dbReference type="GO" id="GO:0005737">
    <property type="term" value="C:cytoplasm"/>
    <property type="evidence" value="ECO:0007669"/>
    <property type="project" value="UniProtKB-SubCell"/>
</dbReference>
<dbReference type="InterPro" id="IPR004731">
    <property type="entry name" value="Transaldolase_3B/F6P_aldolase"/>
</dbReference>
<name>A0A0J5KGX8_PLUGE</name>
<dbReference type="FunFam" id="3.20.20.70:FF:000018">
    <property type="entry name" value="Probable transaldolase"/>
    <property type="match status" value="1"/>
</dbReference>
<dbReference type="RefSeq" id="WP_048254780.1">
    <property type="nucleotide sequence ID" value="NZ_CBCSIS010000019.1"/>
</dbReference>
<dbReference type="NCBIfam" id="NF009296">
    <property type="entry name" value="PRK12653.1"/>
    <property type="match status" value="1"/>
</dbReference>
<evidence type="ECO:0000313" key="12">
    <source>
        <dbReference type="Proteomes" id="UP000036196"/>
    </source>
</evidence>
<dbReference type="SUPFAM" id="SSF51569">
    <property type="entry name" value="Aldolase"/>
    <property type="match status" value="1"/>
</dbReference>
<dbReference type="Pfam" id="PF00923">
    <property type="entry name" value="TAL_FSA"/>
    <property type="match status" value="1"/>
</dbReference>
<comment type="function">
    <text evidence="8">Catalyzes the reversible formation of fructose 6-phosphate from dihydroxyacetone and D-glyceraldehyde 3-phosphate via an aldolization reaction.</text>
</comment>
<dbReference type="InterPro" id="IPR013785">
    <property type="entry name" value="Aldolase_TIM"/>
</dbReference>
<dbReference type="InterPro" id="IPR033919">
    <property type="entry name" value="TSA/FSA_arc/bac"/>
</dbReference>
<dbReference type="GeneID" id="61382399"/>
<dbReference type="PANTHER" id="PTHR10683:SF40">
    <property type="entry name" value="FRUCTOSE-6-PHOSPHATE ALDOLASE 1-RELATED"/>
    <property type="match status" value="1"/>
</dbReference>
<dbReference type="InterPro" id="IPR018225">
    <property type="entry name" value="Transaldolase_AS"/>
</dbReference>
<dbReference type="NCBIfam" id="TIGR00875">
    <property type="entry name" value="fsa_talC_mipB"/>
    <property type="match status" value="1"/>
</dbReference>
<organism evidence="10 12">
    <name type="scientific">Pluralibacter gergoviae</name>
    <name type="common">Enterobacter gergoviae</name>
    <dbReference type="NCBI Taxonomy" id="61647"/>
    <lineage>
        <taxon>Bacteria</taxon>
        <taxon>Pseudomonadati</taxon>
        <taxon>Pseudomonadota</taxon>
        <taxon>Gammaproteobacteria</taxon>
        <taxon>Enterobacterales</taxon>
        <taxon>Enterobacteriaceae</taxon>
        <taxon>Pluralibacter</taxon>
    </lineage>
</organism>
<evidence type="ECO:0000313" key="9">
    <source>
        <dbReference type="EMBL" id="EML1472811.1"/>
    </source>
</evidence>
<dbReference type="HAMAP" id="MF_00496">
    <property type="entry name" value="F6P_aldolase"/>
    <property type="match status" value="1"/>
</dbReference>
<dbReference type="GO" id="GO:0006000">
    <property type="term" value="P:fructose metabolic process"/>
    <property type="evidence" value="ECO:0007669"/>
    <property type="project" value="UniProtKB-UniRule"/>
</dbReference>
<keyword evidence="6 8" id="KW-0119">Carbohydrate metabolism</keyword>
<dbReference type="CDD" id="cd00956">
    <property type="entry name" value="Transaldolase_FSA"/>
    <property type="match status" value="1"/>
</dbReference>
<evidence type="ECO:0000256" key="3">
    <source>
        <dbReference type="ARBA" id="ARBA00022490"/>
    </source>
</evidence>
<evidence type="ECO:0000313" key="11">
    <source>
        <dbReference type="EMBL" id="MDQ2311933.1"/>
    </source>
</evidence>
<dbReference type="GO" id="GO:0042182">
    <property type="term" value="P:ketone catabolic process"/>
    <property type="evidence" value="ECO:0007669"/>
    <property type="project" value="UniProtKB-ARBA"/>
</dbReference>
<evidence type="ECO:0000256" key="5">
    <source>
        <dbReference type="ARBA" id="ARBA00023270"/>
    </source>
</evidence>
<dbReference type="EMBL" id="LDZF01000029">
    <property type="protein sequence ID" value="KMK11454.1"/>
    <property type="molecule type" value="Genomic_DNA"/>
</dbReference>
<dbReference type="AlphaFoldDB" id="A0A0J5KGX8"/>
<dbReference type="PANTHER" id="PTHR10683">
    <property type="entry name" value="TRANSALDOLASE"/>
    <property type="match status" value="1"/>
</dbReference>
<evidence type="ECO:0000256" key="8">
    <source>
        <dbReference type="HAMAP-Rule" id="MF_00496"/>
    </source>
</evidence>
<comment type="similarity">
    <text evidence="2 8">Belongs to the transaldolase family. Type 3A subfamily.</text>
</comment>
<evidence type="ECO:0000256" key="4">
    <source>
        <dbReference type="ARBA" id="ARBA00023239"/>
    </source>
</evidence>
<comment type="subunit">
    <text evidence="8">Homodecamer.</text>
</comment>
<evidence type="ECO:0000256" key="2">
    <source>
        <dbReference type="ARBA" id="ARBA00005763"/>
    </source>
</evidence>
<reference evidence="9" key="3">
    <citation type="submission" date="2024-02" db="EMBL/GenBank/DDBJ databases">
        <authorList>
            <consortium name="Clinical and Environmental Microbiology Branch: Whole genome sequencing antimicrobial resistance pathogens in the healthcare setting"/>
        </authorList>
    </citation>
    <scope>NUCLEOTIDE SEQUENCE</scope>
    <source>
        <strain evidence="9">2021DK-00143</strain>
    </source>
</reference>
<keyword evidence="4 8" id="KW-0456">Lyase</keyword>
<accession>A0A0J5KGX8</accession>
<evidence type="ECO:0000256" key="7">
    <source>
        <dbReference type="ARBA" id="ARBA00048809"/>
    </source>
</evidence>
<sequence length="220" mass="23269">MELYLDTANVADVERLARIFPIAGVTTNPSIVAASKESIWDVLPRLQNTLGEKGTLFAQTMSRDAQGMVAEAKRLSNAVPGIVVKIPVTAEGLAAIKQLKKEGITTLGTAVYSAAQGLLAALAGAKYVAPYVNRVDAQGGDGIRTVQELQALLALHAPDSMVLAASFKTPRQALDCLLAGCEAITLPVDVAQQMLNTPAVESAIEKFESDWKNAFGHINL</sequence>
<dbReference type="EC" id="4.1.2.-" evidence="8"/>
<dbReference type="PROSITE" id="PS01054">
    <property type="entry name" value="TRANSALDOLASE_1"/>
    <property type="match status" value="1"/>
</dbReference>
<comment type="subcellular location">
    <subcellularLocation>
        <location evidence="1 8">Cytoplasm</location>
    </subcellularLocation>
</comment>
<dbReference type="Proteomes" id="UP000036196">
    <property type="component" value="Unassembled WGS sequence"/>
</dbReference>
<gene>
    <name evidence="8 9" type="primary">fsa</name>
    <name evidence="10" type="ORF">ABW06_21460</name>
    <name evidence="9" type="ORF">QEG54_003588</name>
    <name evidence="11" type="ORF">RBJ30_22970</name>
</gene>
<keyword evidence="5 8" id="KW-0704">Schiff base</keyword>
<comment type="catalytic activity">
    <reaction evidence="7 8">
        <text>beta-D-fructose 6-phosphate = dihydroxyacetone + D-glyceraldehyde 3-phosphate</text>
        <dbReference type="Rhea" id="RHEA:28002"/>
        <dbReference type="ChEBI" id="CHEBI:16016"/>
        <dbReference type="ChEBI" id="CHEBI:57634"/>
        <dbReference type="ChEBI" id="CHEBI:59776"/>
    </reaction>
</comment>
<dbReference type="GO" id="GO:0016832">
    <property type="term" value="F:aldehyde-lyase activity"/>
    <property type="evidence" value="ECO:0007669"/>
    <property type="project" value="UniProtKB-UniRule"/>
</dbReference>
<keyword evidence="12" id="KW-1185">Reference proteome</keyword>
<evidence type="ECO:0000256" key="1">
    <source>
        <dbReference type="ARBA" id="ARBA00004496"/>
    </source>
</evidence>
<comment type="caution">
    <text evidence="10">The sequence shown here is derived from an EMBL/GenBank/DDBJ whole genome shotgun (WGS) entry which is preliminary data.</text>
</comment>
<reference evidence="11" key="2">
    <citation type="submission" date="2023-08" db="EMBL/GenBank/DDBJ databases">
        <title>WGS of pathogenic bacterial species, Los Angeles County Public Health Laboratories.</title>
        <authorList>
            <person name="Garrigues J.M."/>
            <person name="Green N.M."/>
        </authorList>
    </citation>
    <scope>NUCLEOTIDE SEQUENCE</scope>
    <source>
        <strain evidence="11">LACPHL-BACT-2023-00068</strain>
    </source>
</reference>
<dbReference type="Gene3D" id="3.20.20.70">
    <property type="entry name" value="Aldolase class I"/>
    <property type="match status" value="1"/>
</dbReference>